<name>A0A3F3PPD9_9EURO</name>
<dbReference type="AlphaFoldDB" id="A0A3F3PPD9"/>
<accession>A0A3F3PPD9</accession>
<keyword evidence="3" id="KW-1185">Reference proteome</keyword>
<evidence type="ECO:0000313" key="2">
    <source>
        <dbReference type="EMBL" id="RDH28820.1"/>
    </source>
</evidence>
<dbReference type="RefSeq" id="XP_026621842.1">
    <property type="nucleotide sequence ID" value="XM_026767786.1"/>
</dbReference>
<protein>
    <recommendedName>
        <fullName evidence="4">Transmembrane protein</fullName>
    </recommendedName>
</protein>
<evidence type="ECO:0000256" key="1">
    <source>
        <dbReference type="SAM" id="Phobius"/>
    </source>
</evidence>
<feature type="transmembrane region" description="Helical" evidence="1">
    <location>
        <begin position="53"/>
        <end position="73"/>
    </location>
</feature>
<evidence type="ECO:0008006" key="4">
    <source>
        <dbReference type="Google" id="ProtNLM"/>
    </source>
</evidence>
<keyword evidence="1" id="KW-1133">Transmembrane helix</keyword>
<keyword evidence="1" id="KW-0812">Transmembrane</keyword>
<evidence type="ECO:0000313" key="3">
    <source>
        <dbReference type="Proteomes" id="UP000253729"/>
    </source>
</evidence>
<reference evidence="2 3" key="1">
    <citation type="submission" date="2018-07" db="EMBL/GenBank/DDBJ databases">
        <title>The genomes of Aspergillus section Nigri reveals drivers in fungal speciation.</title>
        <authorList>
            <consortium name="DOE Joint Genome Institute"/>
            <person name="Vesth T.C."/>
            <person name="Nybo J."/>
            <person name="Theobald S."/>
            <person name="Brandl J."/>
            <person name="Frisvad J.C."/>
            <person name="Nielsen K.F."/>
            <person name="Lyhne E.K."/>
            <person name="Kogle M.E."/>
            <person name="Kuo A."/>
            <person name="Riley R."/>
            <person name="Clum A."/>
            <person name="Nolan M."/>
            <person name="Lipzen A."/>
            <person name="Salamov A."/>
            <person name="Henrissat B."/>
            <person name="Wiebenga A."/>
            <person name="De vries R.P."/>
            <person name="Grigoriev I.V."/>
            <person name="Mortensen U.H."/>
            <person name="Andersen M.R."/>
            <person name="Baker S.E."/>
        </authorList>
    </citation>
    <scope>NUCLEOTIDE SEQUENCE [LARGE SCALE GENOMIC DNA]</scope>
    <source>
        <strain evidence="2 3">CBS 139.54b</strain>
    </source>
</reference>
<proteinExistence type="predicted"/>
<dbReference type="Proteomes" id="UP000253729">
    <property type="component" value="Unassembled WGS sequence"/>
</dbReference>
<dbReference type="GeneID" id="38136142"/>
<keyword evidence="1" id="KW-0472">Membrane</keyword>
<dbReference type="EMBL" id="KZ852073">
    <property type="protein sequence ID" value="RDH28820.1"/>
    <property type="molecule type" value="Genomic_DNA"/>
</dbReference>
<sequence>MGWVWKDRNRTERNEIEFRLSCPAGGSTFCGVDVGSTSGWLWGRVVGLRMSGVAWDCGWVEFGLLMAFFFGLYGVRILRVYDGCGWSGKIVLGRQSDSN</sequence>
<gene>
    <name evidence="2" type="ORF">BDQ94DRAFT_151630</name>
</gene>
<organism evidence="2 3">
    <name type="scientific">Aspergillus welwitschiae</name>
    <dbReference type="NCBI Taxonomy" id="1341132"/>
    <lineage>
        <taxon>Eukaryota</taxon>
        <taxon>Fungi</taxon>
        <taxon>Dikarya</taxon>
        <taxon>Ascomycota</taxon>
        <taxon>Pezizomycotina</taxon>
        <taxon>Eurotiomycetes</taxon>
        <taxon>Eurotiomycetidae</taxon>
        <taxon>Eurotiales</taxon>
        <taxon>Aspergillaceae</taxon>
        <taxon>Aspergillus</taxon>
        <taxon>Aspergillus subgen. Circumdati</taxon>
    </lineage>
</organism>